<feature type="transmembrane region" description="Helical" evidence="5">
    <location>
        <begin position="94"/>
        <end position="122"/>
    </location>
</feature>
<protein>
    <recommendedName>
        <fullName evidence="5">Transport permease protein</fullName>
    </recommendedName>
</protein>
<dbReference type="InterPro" id="IPR047817">
    <property type="entry name" value="ABC2_TM_bact-type"/>
</dbReference>
<accession>A0AAE3WLS7</accession>
<dbReference type="PANTHER" id="PTHR43027">
    <property type="entry name" value="DOXORUBICIN RESISTANCE ABC TRANSPORTER PERMEASE PROTEIN DRRC-RELATED"/>
    <property type="match status" value="1"/>
</dbReference>
<evidence type="ECO:0000313" key="7">
    <source>
        <dbReference type="EMBL" id="MDR4250968.1"/>
    </source>
</evidence>
<feature type="transmembrane region" description="Helical" evidence="5">
    <location>
        <begin position="158"/>
        <end position="178"/>
    </location>
</feature>
<comment type="subcellular location">
    <subcellularLocation>
        <location evidence="5">Cell membrane</location>
        <topology evidence="5">Multi-pass membrane protein</topology>
    </subcellularLocation>
    <subcellularLocation>
        <location evidence="1">Membrane</location>
        <topology evidence="1">Multi-pass membrane protein</topology>
    </subcellularLocation>
</comment>
<dbReference type="EMBL" id="VKQA01000003">
    <property type="protein sequence ID" value="MDR4250968.1"/>
    <property type="molecule type" value="Genomic_DNA"/>
</dbReference>
<dbReference type="InterPro" id="IPR013525">
    <property type="entry name" value="ABC2_TM"/>
</dbReference>
<dbReference type="InterPro" id="IPR052902">
    <property type="entry name" value="ABC-2_transporter"/>
</dbReference>
<feature type="transmembrane region" description="Helical" evidence="5">
    <location>
        <begin position="128"/>
        <end position="149"/>
    </location>
</feature>
<feature type="transmembrane region" description="Helical" evidence="5">
    <location>
        <begin position="217"/>
        <end position="236"/>
    </location>
</feature>
<dbReference type="RefSeq" id="WP_187704259.1">
    <property type="nucleotide sequence ID" value="NZ_CP046128.1"/>
</dbReference>
<feature type="transmembrane region" description="Helical" evidence="5">
    <location>
        <begin position="52"/>
        <end position="73"/>
    </location>
</feature>
<comment type="caution">
    <text evidence="7">The sequence shown here is derived from an EMBL/GenBank/DDBJ whole genome shotgun (WGS) entry which is preliminary data.</text>
</comment>
<dbReference type="Pfam" id="PF01061">
    <property type="entry name" value="ABC2_membrane"/>
    <property type="match status" value="1"/>
</dbReference>
<reference evidence="7" key="1">
    <citation type="submission" date="2019-07" db="EMBL/GenBank/DDBJ databases">
        <title>Phylogenomic Reclassification of ATCC Bacillus Strains and Various Taxa within the Genus Bacillus.</title>
        <authorList>
            <person name="Riojas M.A."/>
            <person name="Frank A.M."/>
            <person name="Fenn S.L."/>
            <person name="King S."/>
            <person name="Brower S."/>
            <person name="Hazbon M.H."/>
        </authorList>
    </citation>
    <scope>NUCLEOTIDE SEQUENCE</scope>
    <source>
        <strain evidence="7">ATCC 27142</strain>
    </source>
</reference>
<feature type="transmembrane region" description="Helical" evidence="5">
    <location>
        <begin position="21"/>
        <end position="40"/>
    </location>
</feature>
<dbReference type="PRINTS" id="PR00164">
    <property type="entry name" value="ABC2TRNSPORT"/>
</dbReference>
<dbReference type="GO" id="GO:0043190">
    <property type="term" value="C:ATP-binding cassette (ABC) transporter complex"/>
    <property type="evidence" value="ECO:0007669"/>
    <property type="project" value="InterPro"/>
</dbReference>
<name>A0AAE3WLS7_BACPU</name>
<dbReference type="AlphaFoldDB" id="A0AAE3WLS7"/>
<evidence type="ECO:0000259" key="6">
    <source>
        <dbReference type="PROSITE" id="PS51012"/>
    </source>
</evidence>
<organism evidence="7 8">
    <name type="scientific">Bacillus pumilus</name>
    <name type="common">Bacillus mesentericus</name>
    <dbReference type="NCBI Taxonomy" id="1408"/>
    <lineage>
        <taxon>Bacteria</taxon>
        <taxon>Bacillati</taxon>
        <taxon>Bacillota</taxon>
        <taxon>Bacilli</taxon>
        <taxon>Bacillales</taxon>
        <taxon>Bacillaceae</taxon>
        <taxon>Bacillus</taxon>
    </lineage>
</organism>
<dbReference type="Proteomes" id="UP001182042">
    <property type="component" value="Unassembled WGS sequence"/>
</dbReference>
<proteinExistence type="inferred from homology"/>
<dbReference type="PANTHER" id="PTHR43027:SF1">
    <property type="entry name" value="DOXORUBICIN RESISTANCE ABC TRANSPORTER PERMEASE PROTEIN DRRC-RELATED"/>
    <property type="match status" value="1"/>
</dbReference>
<evidence type="ECO:0000256" key="4">
    <source>
        <dbReference type="ARBA" id="ARBA00023136"/>
    </source>
</evidence>
<dbReference type="InterPro" id="IPR000412">
    <property type="entry name" value="ABC_2_transport"/>
</dbReference>
<feature type="domain" description="ABC transmembrane type-2" evidence="6">
    <location>
        <begin position="19"/>
        <end position="239"/>
    </location>
</feature>
<sequence length="245" mass="26508">MKSLAFAARNRKEILRDPLNLAFGIGFPLVILFLLHAIQANVPTDLFVIDKLIPGIAVFGLSFISLFSGMLIAKDRSTSFLMRLFTTPLSASDYIVGYIVPLIPIAIVQVIISFIAALFLGLPFNSNVLLSILVLLPTSLLFIGIGLLVGSIFNDKQVGGICGALLTNMSAWLSGTWFDLNLVGGWFKDIAYALPFAHAVDASRAALSGDYASILLHLWWVIGYTGVIVAIAIFAFKKKMNGENA</sequence>
<evidence type="ECO:0000256" key="1">
    <source>
        <dbReference type="ARBA" id="ARBA00004141"/>
    </source>
</evidence>
<keyword evidence="2 5" id="KW-0812">Transmembrane</keyword>
<dbReference type="PIRSF" id="PIRSF006648">
    <property type="entry name" value="DrrB"/>
    <property type="match status" value="1"/>
</dbReference>
<comment type="similarity">
    <text evidence="5">Belongs to the ABC-2 integral membrane protein family.</text>
</comment>
<keyword evidence="5" id="KW-1003">Cell membrane</keyword>
<dbReference type="GO" id="GO:0140359">
    <property type="term" value="F:ABC-type transporter activity"/>
    <property type="evidence" value="ECO:0007669"/>
    <property type="project" value="InterPro"/>
</dbReference>
<dbReference type="PROSITE" id="PS51012">
    <property type="entry name" value="ABC_TM2"/>
    <property type="match status" value="1"/>
</dbReference>
<evidence type="ECO:0000256" key="2">
    <source>
        <dbReference type="ARBA" id="ARBA00022692"/>
    </source>
</evidence>
<gene>
    <name evidence="7" type="ORF">FO508_11520</name>
</gene>
<evidence type="ECO:0000256" key="3">
    <source>
        <dbReference type="ARBA" id="ARBA00022989"/>
    </source>
</evidence>
<keyword evidence="4 5" id="KW-0472">Membrane</keyword>
<evidence type="ECO:0000256" key="5">
    <source>
        <dbReference type="RuleBase" id="RU361157"/>
    </source>
</evidence>
<keyword evidence="3 5" id="KW-1133">Transmembrane helix</keyword>
<evidence type="ECO:0000313" key="8">
    <source>
        <dbReference type="Proteomes" id="UP001182042"/>
    </source>
</evidence>
<keyword evidence="5" id="KW-0813">Transport</keyword>